<dbReference type="InterPro" id="IPR023393">
    <property type="entry name" value="START-like_dom_sf"/>
</dbReference>
<organism evidence="1 2">
    <name type="scientific">Amycolatopsis tolypomycina</name>
    <dbReference type="NCBI Taxonomy" id="208445"/>
    <lineage>
        <taxon>Bacteria</taxon>
        <taxon>Bacillati</taxon>
        <taxon>Actinomycetota</taxon>
        <taxon>Actinomycetes</taxon>
        <taxon>Pseudonocardiales</taxon>
        <taxon>Pseudonocardiaceae</taxon>
        <taxon>Amycolatopsis</taxon>
    </lineage>
</organism>
<dbReference type="Pfam" id="PF06240">
    <property type="entry name" value="COXG"/>
    <property type="match status" value="1"/>
</dbReference>
<dbReference type="RefSeq" id="WP_091314472.1">
    <property type="nucleotide sequence ID" value="NZ_FNSO01000004.1"/>
</dbReference>
<dbReference type="SUPFAM" id="SSF55961">
    <property type="entry name" value="Bet v1-like"/>
    <property type="match status" value="1"/>
</dbReference>
<keyword evidence="2" id="KW-1185">Reference proteome</keyword>
<dbReference type="Proteomes" id="UP000199622">
    <property type="component" value="Unassembled WGS sequence"/>
</dbReference>
<protein>
    <submittedName>
        <fullName evidence="1">Carbon monoxide dehydrogenase subunit G</fullName>
    </submittedName>
</protein>
<proteinExistence type="predicted"/>
<reference evidence="2" key="1">
    <citation type="submission" date="2016-10" db="EMBL/GenBank/DDBJ databases">
        <authorList>
            <person name="Varghese N."/>
            <person name="Submissions S."/>
        </authorList>
    </citation>
    <scope>NUCLEOTIDE SEQUENCE [LARGE SCALE GENOMIC DNA]</scope>
    <source>
        <strain evidence="2">DSM 44544</strain>
    </source>
</reference>
<dbReference type="InterPro" id="IPR010419">
    <property type="entry name" value="CO_DH_gsu"/>
</dbReference>
<evidence type="ECO:0000313" key="1">
    <source>
        <dbReference type="EMBL" id="SED11741.1"/>
    </source>
</evidence>
<dbReference type="EMBL" id="FNSO01000004">
    <property type="protein sequence ID" value="SED11741.1"/>
    <property type="molecule type" value="Genomic_DNA"/>
</dbReference>
<dbReference type="Gene3D" id="3.30.530.20">
    <property type="match status" value="1"/>
</dbReference>
<evidence type="ECO:0000313" key="2">
    <source>
        <dbReference type="Proteomes" id="UP000199622"/>
    </source>
</evidence>
<dbReference type="AlphaFoldDB" id="A0A1H4Y3J8"/>
<gene>
    <name evidence="1" type="ORF">SAMN04489727_6489</name>
</gene>
<name>A0A1H4Y3J8_9PSEU</name>
<accession>A0A1H4Y3J8</accession>
<dbReference type="OrthoDB" id="5189976at2"/>
<dbReference type="STRING" id="208445.SAMN04489727_6489"/>
<sequence>MKLTGRFETTASAAALLSLHGGTEALAAVPSLREVRLDTSGTLRAVFTPRSTFVPMPFAVTIAVQRTGSAAAVLSVHGTRGPTALDVLLRLEFTRSGTATVVSWAADVAVRGPGATVGQRVVRDLVAAALDEVLRDTAAVA</sequence>